<dbReference type="FunFam" id="1.20.1510.10:FF:000006">
    <property type="entry name" value="Divalent cation efflux transporter"/>
    <property type="match status" value="1"/>
</dbReference>
<dbReference type="SUPFAM" id="SSF161111">
    <property type="entry name" value="Cation efflux protein transmembrane domain-like"/>
    <property type="match status" value="1"/>
</dbReference>
<dbReference type="SUPFAM" id="SSF160240">
    <property type="entry name" value="Cation efflux protein cytoplasmic domain-like"/>
    <property type="match status" value="1"/>
</dbReference>
<evidence type="ECO:0000256" key="4">
    <source>
        <dbReference type="ARBA" id="ARBA00022692"/>
    </source>
</evidence>
<keyword evidence="5 7" id="KW-1133">Transmembrane helix</keyword>
<keyword evidence="11" id="KW-1185">Reference proteome</keyword>
<proteinExistence type="inferred from homology"/>
<dbReference type="OrthoDB" id="9806522at2"/>
<dbReference type="NCBIfam" id="TIGR01297">
    <property type="entry name" value="CDF"/>
    <property type="match status" value="1"/>
</dbReference>
<evidence type="ECO:0000256" key="3">
    <source>
        <dbReference type="ARBA" id="ARBA00022448"/>
    </source>
</evidence>
<evidence type="ECO:0000313" key="10">
    <source>
        <dbReference type="EMBL" id="GGM25648.1"/>
    </source>
</evidence>
<dbReference type="Gene3D" id="3.30.70.1350">
    <property type="entry name" value="Cation efflux protein, cytoplasmic domain"/>
    <property type="match status" value="1"/>
</dbReference>
<evidence type="ECO:0000256" key="5">
    <source>
        <dbReference type="ARBA" id="ARBA00022989"/>
    </source>
</evidence>
<keyword evidence="6 7" id="KW-0472">Membrane</keyword>
<feature type="transmembrane region" description="Helical" evidence="7">
    <location>
        <begin position="16"/>
        <end position="37"/>
    </location>
</feature>
<dbReference type="GO" id="GO:0016020">
    <property type="term" value="C:membrane"/>
    <property type="evidence" value="ECO:0007669"/>
    <property type="project" value="UniProtKB-SubCell"/>
</dbReference>
<feature type="domain" description="Cation efflux protein transmembrane" evidence="8">
    <location>
        <begin position="17"/>
        <end position="208"/>
    </location>
</feature>
<evidence type="ECO:0000313" key="11">
    <source>
        <dbReference type="Proteomes" id="UP000618460"/>
    </source>
</evidence>
<dbReference type="InterPro" id="IPR036837">
    <property type="entry name" value="Cation_efflux_CTD_sf"/>
</dbReference>
<sequence length="293" mass="32223">MDQDQYENLKKGEKGAWLSITAYLLLATIKLIVATIGNSSALRADGLNNTTDVIASIAVLIGLRISRKPPDKDHHYGHFRAETIASLIAAFIMVTVGLQVIIGTFQSIIENNYTQPDMLTAWTALIAAFVMIGVYIYNLRLAKKIQSSSLYAAAQDNKSDALVSIGAFVGIVGAQFGLYWLDPVAGLLVGFIICKTAWEIFRNASHTLTDGFDVEKLEVIRASIKEDAEVLEVKDMKGRLHGNQALIEITIYVDPELTVKQSHHITDRIEALLAEKHAVPHAHIHTEPHPSDE</sequence>
<evidence type="ECO:0000259" key="8">
    <source>
        <dbReference type="Pfam" id="PF01545"/>
    </source>
</evidence>
<evidence type="ECO:0000259" key="9">
    <source>
        <dbReference type="Pfam" id="PF16916"/>
    </source>
</evidence>
<gene>
    <name evidence="10" type="primary">yeaB</name>
    <name evidence="10" type="ORF">GCM10011351_09190</name>
</gene>
<dbReference type="PANTHER" id="PTHR43840">
    <property type="entry name" value="MITOCHONDRIAL METAL TRANSPORTER 1-RELATED"/>
    <property type="match status" value="1"/>
</dbReference>
<accession>A0A917TKQ4</accession>
<comment type="subcellular location">
    <subcellularLocation>
        <location evidence="1">Membrane</location>
        <topology evidence="1">Multi-pass membrane protein</topology>
    </subcellularLocation>
</comment>
<keyword evidence="3" id="KW-0813">Transport</keyword>
<comment type="similarity">
    <text evidence="2">Belongs to the cation diffusion facilitator (CDF) transporter (TC 2.A.4) family.</text>
</comment>
<feature type="transmembrane region" description="Helical" evidence="7">
    <location>
        <begin position="160"/>
        <end position="178"/>
    </location>
</feature>
<organism evidence="10 11">
    <name type="scientific">Paraliobacillus quinghaiensis</name>
    <dbReference type="NCBI Taxonomy" id="470815"/>
    <lineage>
        <taxon>Bacteria</taxon>
        <taxon>Bacillati</taxon>
        <taxon>Bacillota</taxon>
        <taxon>Bacilli</taxon>
        <taxon>Bacillales</taxon>
        <taxon>Bacillaceae</taxon>
        <taxon>Paraliobacillus</taxon>
    </lineage>
</organism>
<evidence type="ECO:0000256" key="6">
    <source>
        <dbReference type="ARBA" id="ARBA00023136"/>
    </source>
</evidence>
<dbReference type="EMBL" id="BMLG01000002">
    <property type="protein sequence ID" value="GGM25648.1"/>
    <property type="molecule type" value="Genomic_DNA"/>
</dbReference>
<dbReference type="Pfam" id="PF16916">
    <property type="entry name" value="ZT_dimer"/>
    <property type="match status" value="1"/>
</dbReference>
<dbReference type="Pfam" id="PF01545">
    <property type="entry name" value="Cation_efflux"/>
    <property type="match status" value="1"/>
</dbReference>
<feature type="domain" description="Cation efflux protein cytoplasmic" evidence="9">
    <location>
        <begin position="215"/>
        <end position="289"/>
    </location>
</feature>
<dbReference type="RefSeq" id="WP_117153415.1">
    <property type="nucleotide sequence ID" value="NZ_BMLG01000002.1"/>
</dbReference>
<dbReference type="AlphaFoldDB" id="A0A917TKQ4"/>
<feature type="transmembrane region" description="Helical" evidence="7">
    <location>
        <begin position="121"/>
        <end position="139"/>
    </location>
</feature>
<comment type="caution">
    <text evidence="10">The sequence shown here is derived from an EMBL/GenBank/DDBJ whole genome shotgun (WGS) entry which is preliminary data.</text>
</comment>
<dbReference type="InterPro" id="IPR050291">
    <property type="entry name" value="CDF_Transporter"/>
</dbReference>
<protein>
    <submittedName>
        <fullName evidence="10">Transporter YeaB</fullName>
    </submittedName>
</protein>
<evidence type="ECO:0000256" key="2">
    <source>
        <dbReference type="ARBA" id="ARBA00008114"/>
    </source>
</evidence>
<dbReference type="InterPro" id="IPR027470">
    <property type="entry name" value="Cation_efflux_CTD"/>
</dbReference>
<dbReference type="Gene3D" id="1.20.1510.10">
    <property type="entry name" value="Cation efflux protein transmembrane domain"/>
    <property type="match status" value="1"/>
</dbReference>
<dbReference type="InterPro" id="IPR002524">
    <property type="entry name" value="Cation_efflux"/>
</dbReference>
<dbReference type="InterPro" id="IPR027469">
    <property type="entry name" value="Cation_efflux_TMD_sf"/>
</dbReference>
<name>A0A917TKQ4_9BACI</name>
<keyword evidence="4 7" id="KW-0812">Transmembrane</keyword>
<reference evidence="10" key="1">
    <citation type="journal article" date="2014" name="Int. J. Syst. Evol. Microbiol.">
        <title>Complete genome sequence of Corynebacterium casei LMG S-19264T (=DSM 44701T), isolated from a smear-ripened cheese.</title>
        <authorList>
            <consortium name="US DOE Joint Genome Institute (JGI-PGF)"/>
            <person name="Walter F."/>
            <person name="Albersmeier A."/>
            <person name="Kalinowski J."/>
            <person name="Ruckert C."/>
        </authorList>
    </citation>
    <scope>NUCLEOTIDE SEQUENCE</scope>
    <source>
        <strain evidence="10">CGMCC 1.6333</strain>
    </source>
</reference>
<dbReference type="GO" id="GO:0008324">
    <property type="term" value="F:monoatomic cation transmembrane transporter activity"/>
    <property type="evidence" value="ECO:0007669"/>
    <property type="project" value="InterPro"/>
</dbReference>
<evidence type="ECO:0000256" key="7">
    <source>
        <dbReference type="SAM" id="Phobius"/>
    </source>
</evidence>
<feature type="transmembrane region" description="Helical" evidence="7">
    <location>
        <begin position="87"/>
        <end position="109"/>
    </location>
</feature>
<dbReference type="Proteomes" id="UP000618460">
    <property type="component" value="Unassembled WGS sequence"/>
</dbReference>
<evidence type="ECO:0000256" key="1">
    <source>
        <dbReference type="ARBA" id="ARBA00004141"/>
    </source>
</evidence>
<dbReference type="InterPro" id="IPR058533">
    <property type="entry name" value="Cation_efflux_TM"/>
</dbReference>
<reference evidence="10" key="2">
    <citation type="submission" date="2020-09" db="EMBL/GenBank/DDBJ databases">
        <authorList>
            <person name="Sun Q."/>
            <person name="Zhou Y."/>
        </authorList>
    </citation>
    <scope>NUCLEOTIDE SEQUENCE</scope>
    <source>
        <strain evidence="10">CGMCC 1.6333</strain>
    </source>
</reference>
<dbReference type="PANTHER" id="PTHR43840:SF50">
    <property type="entry name" value="MANGANESE EFFLUX SYSTEM PROTEIN MNES"/>
    <property type="match status" value="1"/>
</dbReference>